<accession>A0A8J4M0B1</accession>
<organism evidence="2 3">
    <name type="scientific">Volvox reticuliferus</name>
    <dbReference type="NCBI Taxonomy" id="1737510"/>
    <lineage>
        <taxon>Eukaryota</taxon>
        <taxon>Viridiplantae</taxon>
        <taxon>Chlorophyta</taxon>
        <taxon>core chlorophytes</taxon>
        <taxon>Chlorophyceae</taxon>
        <taxon>CS clade</taxon>
        <taxon>Chlamydomonadales</taxon>
        <taxon>Volvocaceae</taxon>
        <taxon>Volvox</taxon>
    </lineage>
</organism>
<evidence type="ECO:0000313" key="2">
    <source>
        <dbReference type="EMBL" id="GIM17230.1"/>
    </source>
</evidence>
<comment type="caution">
    <text evidence="2">The sequence shown here is derived from an EMBL/GenBank/DDBJ whole genome shotgun (WGS) entry which is preliminary data.</text>
</comment>
<feature type="non-terminal residue" evidence="2">
    <location>
        <position position="281"/>
    </location>
</feature>
<proteinExistence type="predicted"/>
<feature type="non-terminal residue" evidence="2">
    <location>
        <position position="1"/>
    </location>
</feature>
<evidence type="ECO:0000256" key="1">
    <source>
        <dbReference type="SAM" id="MobiDB-lite"/>
    </source>
</evidence>
<reference evidence="2" key="1">
    <citation type="journal article" date="2021" name="Proc. Natl. Acad. Sci. U.S.A.">
        <title>Three genomes in the algal genus Volvox reveal the fate of a haploid sex-determining region after a transition to homothallism.</title>
        <authorList>
            <person name="Yamamoto K."/>
            <person name="Hamaji T."/>
            <person name="Kawai-Toyooka H."/>
            <person name="Matsuzaki R."/>
            <person name="Takahashi F."/>
            <person name="Nishimura Y."/>
            <person name="Kawachi M."/>
            <person name="Noguchi H."/>
            <person name="Minakuchi Y."/>
            <person name="Umen J.G."/>
            <person name="Toyoda A."/>
            <person name="Nozaki H."/>
        </authorList>
    </citation>
    <scope>NUCLEOTIDE SEQUENCE</scope>
    <source>
        <strain evidence="2">NIES-3785</strain>
    </source>
</reference>
<feature type="region of interest" description="Disordered" evidence="1">
    <location>
        <begin position="258"/>
        <end position="281"/>
    </location>
</feature>
<evidence type="ECO:0000313" key="3">
    <source>
        <dbReference type="Proteomes" id="UP000722791"/>
    </source>
</evidence>
<name>A0A8J4M0B1_9CHLO</name>
<dbReference type="AlphaFoldDB" id="A0A8J4M0B1"/>
<dbReference type="Proteomes" id="UP000722791">
    <property type="component" value="Unassembled WGS sequence"/>
</dbReference>
<feature type="compositionally biased region" description="Low complexity" evidence="1">
    <location>
        <begin position="261"/>
        <end position="281"/>
    </location>
</feature>
<dbReference type="EMBL" id="BNCQ01000096">
    <property type="protein sequence ID" value="GIM17230.1"/>
    <property type="molecule type" value="Genomic_DNA"/>
</dbReference>
<gene>
    <name evidence="2" type="ORF">Vretimale_19760</name>
</gene>
<sequence length="281" mass="31453">SSDMCRDKDGRDKPGTVIEGGVRYMSRNVTVIRRSNMMLHVEEFSNYGPDLLLYRVTNITSGEVYTWQSLYQGLRYTHCRAKHYPSGGLGDAFHTVHKDAMESFTFIGYEKKLGVPARHFEMRIKVPILEPIFNSTSARKASNHTYKWQIVIMDFWDTPSVGGLCSPAGQTLFYPVASEMIHPVTGMQKTEYISFTAADAAVDSDAVFSLPLGFHDPVMGCPDSQWTKVPKMSSPFSPAWKVPPRDKVPSLFARVRKITAPSRPSSPSSPVQFSSSPTLMR</sequence>
<protein>
    <submittedName>
        <fullName evidence="2">Uncharacterized protein</fullName>
    </submittedName>
</protein>